<dbReference type="AlphaFoldDB" id="K5XDK5"/>
<keyword evidence="2" id="KW-1185">Reference proteome</keyword>
<name>K5XDK5_AGABU</name>
<dbReference type="RefSeq" id="XP_007327352.1">
    <property type="nucleotide sequence ID" value="XM_007327290.1"/>
</dbReference>
<organism evidence="1 2">
    <name type="scientific">Agaricus bisporus var. burnettii (strain JB137-S8 / ATCC MYA-4627 / FGSC 10392)</name>
    <name type="common">White button mushroom</name>
    <dbReference type="NCBI Taxonomy" id="597362"/>
    <lineage>
        <taxon>Eukaryota</taxon>
        <taxon>Fungi</taxon>
        <taxon>Dikarya</taxon>
        <taxon>Basidiomycota</taxon>
        <taxon>Agaricomycotina</taxon>
        <taxon>Agaricomycetes</taxon>
        <taxon>Agaricomycetidae</taxon>
        <taxon>Agaricales</taxon>
        <taxon>Agaricineae</taxon>
        <taxon>Agaricaceae</taxon>
        <taxon>Agaricus</taxon>
    </lineage>
</organism>
<accession>K5XDK5</accession>
<dbReference type="GeneID" id="18831872"/>
<gene>
    <name evidence="1" type="ORF">AGABI1DRAFT_82948</name>
</gene>
<proteinExistence type="predicted"/>
<sequence length="114" mass="12881">MPPTRTVGLIAKAEILIILSWTPALESLIRAMNEDIATFRLARNAKTSYATPRSDNAMKSFLNVAVAARPSWATPRIRIIANSKPSKKVFRLNRFSLGFSWILWRYAMMERGVA</sequence>
<evidence type="ECO:0000313" key="1">
    <source>
        <dbReference type="EMBL" id="EKM81423.1"/>
    </source>
</evidence>
<evidence type="ECO:0000313" key="2">
    <source>
        <dbReference type="Proteomes" id="UP000008493"/>
    </source>
</evidence>
<dbReference type="InParanoid" id="K5XDK5"/>
<reference evidence="2" key="1">
    <citation type="journal article" date="2012" name="Proc. Natl. Acad. Sci. U.S.A.">
        <title>Genome sequence of the button mushroom Agaricus bisporus reveals mechanisms governing adaptation to a humic-rich ecological niche.</title>
        <authorList>
            <person name="Morin E."/>
            <person name="Kohler A."/>
            <person name="Baker A.R."/>
            <person name="Foulongne-Oriol M."/>
            <person name="Lombard V."/>
            <person name="Nagy L.G."/>
            <person name="Ohm R.A."/>
            <person name="Patyshakuliyeva A."/>
            <person name="Brun A."/>
            <person name="Aerts A.L."/>
            <person name="Bailey A.M."/>
            <person name="Billette C."/>
            <person name="Coutinho P.M."/>
            <person name="Deakin G."/>
            <person name="Doddapaneni H."/>
            <person name="Floudas D."/>
            <person name="Grimwood J."/>
            <person name="Hilden K."/>
            <person name="Kuees U."/>
            <person name="LaButti K.M."/>
            <person name="Lapidus A."/>
            <person name="Lindquist E.A."/>
            <person name="Lucas S.M."/>
            <person name="Murat C."/>
            <person name="Riley R.W."/>
            <person name="Salamov A.A."/>
            <person name="Schmutz J."/>
            <person name="Subramanian V."/>
            <person name="Woesten H.A.B."/>
            <person name="Xu J."/>
            <person name="Eastwood D.C."/>
            <person name="Foster G.D."/>
            <person name="Sonnenberg A.S."/>
            <person name="Cullen D."/>
            <person name="de Vries R.P."/>
            <person name="Lundell T."/>
            <person name="Hibbett D.S."/>
            <person name="Henrissat B."/>
            <person name="Burton K.S."/>
            <person name="Kerrigan R.W."/>
            <person name="Challen M.P."/>
            <person name="Grigoriev I.V."/>
            <person name="Martin F."/>
        </authorList>
    </citation>
    <scope>NUCLEOTIDE SEQUENCE [LARGE SCALE GENOMIC DNA]</scope>
    <source>
        <strain evidence="2">JB137-S8 / ATCC MYA-4627 / FGSC 10392</strain>
    </source>
</reference>
<dbReference type="Proteomes" id="UP000008493">
    <property type="component" value="Unassembled WGS sequence"/>
</dbReference>
<dbReference type="KEGG" id="abp:AGABI1DRAFT82948"/>
<dbReference type="EMBL" id="JH971387">
    <property type="protein sequence ID" value="EKM81423.1"/>
    <property type="molecule type" value="Genomic_DNA"/>
</dbReference>
<dbReference type="HOGENOM" id="CLU_2120362_0_0_1"/>
<protein>
    <submittedName>
        <fullName evidence="1">Uncharacterized protein</fullName>
    </submittedName>
</protein>